<keyword evidence="5" id="KW-0406">Ion transport</keyword>
<evidence type="ECO:0000256" key="2">
    <source>
        <dbReference type="ARBA" id="ARBA00022692"/>
    </source>
</evidence>
<keyword evidence="5" id="KW-0732">Signal</keyword>
<evidence type="ECO:0000259" key="6">
    <source>
        <dbReference type="Pfam" id="PF02931"/>
    </source>
</evidence>
<dbReference type="InterPro" id="IPR018000">
    <property type="entry name" value="Neurotransmitter_ion_chnl_CS"/>
</dbReference>
<dbReference type="InterPro" id="IPR036719">
    <property type="entry name" value="Neuro-gated_channel_TM_sf"/>
</dbReference>
<dbReference type="PANTHER" id="PTHR18945">
    <property type="entry name" value="NEUROTRANSMITTER GATED ION CHANNEL"/>
    <property type="match status" value="1"/>
</dbReference>
<dbReference type="SUPFAM" id="SSF63712">
    <property type="entry name" value="Nicotinic receptor ligand binding domain-like"/>
    <property type="match status" value="1"/>
</dbReference>
<feature type="transmembrane region" description="Helical" evidence="5">
    <location>
        <begin position="377"/>
        <end position="401"/>
    </location>
</feature>
<feature type="transmembrane region" description="Helical" evidence="5">
    <location>
        <begin position="266"/>
        <end position="284"/>
    </location>
</feature>
<dbReference type="Gene3D" id="2.70.170.10">
    <property type="entry name" value="Neurotransmitter-gated ion-channel ligand-binding domain"/>
    <property type="match status" value="1"/>
</dbReference>
<keyword evidence="7" id="KW-1185">Reference proteome</keyword>
<dbReference type="GeneID" id="106067799"/>
<keyword evidence="5" id="KW-0407">Ion channel</keyword>
<dbReference type="Gene3D" id="1.20.58.390">
    <property type="entry name" value="Neurotransmitter-gated ion-channel transmembrane domain"/>
    <property type="match status" value="1"/>
</dbReference>
<dbReference type="Proteomes" id="UP001165740">
    <property type="component" value="Chromosome 4"/>
</dbReference>
<feature type="transmembrane region" description="Helical" evidence="5">
    <location>
        <begin position="235"/>
        <end position="259"/>
    </location>
</feature>
<evidence type="ECO:0000256" key="5">
    <source>
        <dbReference type="RuleBase" id="RU000687"/>
    </source>
</evidence>
<evidence type="ECO:0000256" key="3">
    <source>
        <dbReference type="ARBA" id="ARBA00022989"/>
    </source>
</evidence>
<organism evidence="7 8">
    <name type="scientific">Biomphalaria glabrata</name>
    <name type="common">Bloodfluke planorb</name>
    <name type="synonym">Freshwater snail</name>
    <dbReference type="NCBI Taxonomy" id="6526"/>
    <lineage>
        <taxon>Eukaryota</taxon>
        <taxon>Metazoa</taxon>
        <taxon>Spiralia</taxon>
        <taxon>Lophotrochozoa</taxon>
        <taxon>Mollusca</taxon>
        <taxon>Gastropoda</taxon>
        <taxon>Heterobranchia</taxon>
        <taxon>Euthyneura</taxon>
        <taxon>Panpulmonata</taxon>
        <taxon>Hygrophila</taxon>
        <taxon>Lymnaeoidea</taxon>
        <taxon>Planorbidae</taxon>
        <taxon>Biomphalaria</taxon>
    </lineage>
</organism>
<feature type="domain" description="Neurotransmitter-gated ion-channel ligand-binding" evidence="6">
    <location>
        <begin position="53"/>
        <end position="217"/>
    </location>
</feature>
<sequence>MTFSLLGIVFMMTYDLVQPHSPKVSTYVRIRTELLNRSVAVHKISPELDCTVGQPFELNFNLLIFDVTDFDQISQQMTIIAHVQTEWNQTDLSWNKTDYDNMDVVLLESSAIWTPTIYVIVGSKESITFQLNDNLIVTSNGNVKSMIQTYITFRCQIDFNKYPFDTQTCSFGFYKEDLHIFNSDLKANCDRIIVPFDNYTIKGEWQLTDFYCHMTRDLNNATHFRYWVVARRRSVYYVITVVFPMVLTSVMIPLVFLIPTKTGEKISYLVTMFTSTAIFLSYISTVMPRSLTNLPYLSLLLVEVLCEGLCAVLATLWVVNKYNLHPVDIKRTTKIHPSTDVGTDQKETHPVDSLDISNVSRDSNLEHWSKLQRTDRFLFIVFASVQFLFLLCLFAATEWILH</sequence>
<dbReference type="GO" id="GO:0004888">
    <property type="term" value="F:transmembrane signaling receptor activity"/>
    <property type="evidence" value="ECO:0007669"/>
    <property type="project" value="InterPro"/>
</dbReference>
<dbReference type="CDD" id="cd19051">
    <property type="entry name" value="LGIC_TM_cation"/>
    <property type="match status" value="1"/>
</dbReference>
<reference evidence="8" key="1">
    <citation type="submission" date="2025-08" db="UniProtKB">
        <authorList>
            <consortium name="RefSeq"/>
        </authorList>
    </citation>
    <scope>IDENTIFICATION</scope>
</reference>
<dbReference type="OrthoDB" id="6142423at2759"/>
<comment type="similarity">
    <text evidence="5">Belongs to the ligand-gated ion channel (TC 1.A.9) family.</text>
</comment>
<feature type="signal peptide" evidence="5">
    <location>
        <begin position="1"/>
        <end position="19"/>
    </location>
</feature>
<accession>A0A9W3A2V9</accession>
<dbReference type="PROSITE" id="PS00236">
    <property type="entry name" value="NEUROTR_ION_CHANNEL"/>
    <property type="match status" value="1"/>
</dbReference>
<dbReference type="OMA" id="TRQANVW"/>
<dbReference type="SUPFAM" id="SSF90112">
    <property type="entry name" value="Neurotransmitter-gated ion-channel transmembrane pore"/>
    <property type="match status" value="1"/>
</dbReference>
<dbReference type="PRINTS" id="PR00252">
    <property type="entry name" value="NRIONCHANNEL"/>
</dbReference>
<keyword evidence="5" id="KW-0813">Transport</keyword>
<evidence type="ECO:0000256" key="1">
    <source>
        <dbReference type="ARBA" id="ARBA00004141"/>
    </source>
</evidence>
<name>A0A9W3A2V9_BIOGL</name>
<feature type="chain" id="PRO_5041014393" evidence="5">
    <location>
        <begin position="20"/>
        <end position="402"/>
    </location>
</feature>
<evidence type="ECO:0000313" key="8">
    <source>
        <dbReference type="RefSeq" id="XP_055881636.1"/>
    </source>
</evidence>
<dbReference type="GO" id="GO:0005230">
    <property type="term" value="F:extracellular ligand-gated monoatomic ion channel activity"/>
    <property type="evidence" value="ECO:0007669"/>
    <property type="project" value="InterPro"/>
</dbReference>
<dbReference type="InterPro" id="IPR006201">
    <property type="entry name" value="Neur_channel"/>
</dbReference>
<dbReference type="RefSeq" id="XP_055881636.1">
    <property type="nucleotide sequence ID" value="XM_056025661.1"/>
</dbReference>
<protein>
    <submittedName>
        <fullName evidence="8">Neuronal acetylcholine receptor subunit alpha-7-like</fullName>
    </submittedName>
</protein>
<dbReference type="Pfam" id="PF02931">
    <property type="entry name" value="Neur_chan_LBD"/>
    <property type="match status" value="1"/>
</dbReference>
<keyword evidence="4 5" id="KW-0472">Membrane</keyword>
<feature type="transmembrane region" description="Helical" evidence="5">
    <location>
        <begin position="296"/>
        <end position="319"/>
    </location>
</feature>
<dbReference type="InterPro" id="IPR006202">
    <property type="entry name" value="Neur_chan_lig-bd"/>
</dbReference>
<keyword evidence="2 5" id="KW-0812">Transmembrane</keyword>
<dbReference type="CDD" id="cd18989">
    <property type="entry name" value="LGIC_ECD_cation"/>
    <property type="match status" value="1"/>
</dbReference>
<keyword evidence="3 5" id="KW-1133">Transmembrane helix</keyword>
<evidence type="ECO:0000313" key="7">
    <source>
        <dbReference type="Proteomes" id="UP001165740"/>
    </source>
</evidence>
<comment type="subcellular location">
    <subcellularLocation>
        <location evidence="1">Membrane</location>
        <topology evidence="1">Multi-pass membrane protein</topology>
    </subcellularLocation>
</comment>
<proteinExistence type="inferred from homology"/>
<evidence type="ECO:0000256" key="4">
    <source>
        <dbReference type="ARBA" id="ARBA00023136"/>
    </source>
</evidence>
<dbReference type="InterPro" id="IPR036734">
    <property type="entry name" value="Neur_chan_lig-bd_sf"/>
</dbReference>
<dbReference type="InterPro" id="IPR038050">
    <property type="entry name" value="Neuro_actylchol_rec"/>
</dbReference>
<dbReference type="GO" id="GO:0016020">
    <property type="term" value="C:membrane"/>
    <property type="evidence" value="ECO:0007669"/>
    <property type="project" value="UniProtKB-SubCell"/>
</dbReference>
<dbReference type="AlphaFoldDB" id="A0A9W3A2V9"/>
<gene>
    <name evidence="8" type="primary">LOC106067799</name>
</gene>